<proteinExistence type="predicted"/>
<keyword evidence="6" id="KW-1185">Reference proteome</keyword>
<gene>
    <name evidence="5" type="ordered locus">Dole_2579</name>
</gene>
<keyword evidence="2 5" id="KW-0808">Transferase</keyword>
<dbReference type="CDD" id="cd02440">
    <property type="entry name" value="AdoMet_MTases"/>
    <property type="match status" value="1"/>
</dbReference>
<dbReference type="OrthoDB" id="9808140at2"/>
<evidence type="ECO:0000256" key="2">
    <source>
        <dbReference type="ARBA" id="ARBA00022679"/>
    </source>
</evidence>
<keyword evidence="1 5" id="KW-0489">Methyltransferase</keyword>
<reference evidence="5 6" key="1">
    <citation type="submission" date="2007-10" db="EMBL/GenBank/DDBJ databases">
        <title>Complete sequence of Desulfococcus oleovorans Hxd3.</title>
        <authorList>
            <consortium name="US DOE Joint Genome Institute"/>
            <person name="Copeland A."/>
            <person name="Lucas S."/>
            <person name="Lapidus A."/>
            <person name="Barry K."/>
            <person name="Glavina del Rio T."/>
            <person name="Dalin E."/>
            <person name="Tice H."/>
            <person name="Pitluck S."/>
            <person name="Kiss H."/>
            <person name="Brettin T."/>
            <person name="Bruce D."/>
            <person name="Detter J.C."/>
            <person name="Han C."/>
            <person name="Schmutz J."/>
            <person name="Larimer F."/>
            <person name="Land M."/>
            <person name="Hauser L."/>
            <person name="Kyrpides N."/>
            <person name="Kim E."/>
            <person name="Wawrik B."/>
            <person name="Richardson P."/>
        </authorList>
    </citation>
    <scope>NUCLEOTIDE SEQUENCE [LARGE SCALE GENOMIC DNA]</scope>
    <source>
        <strain evidence="6">DSM 6200 / JCM 39069 / Hxd3</strain>
    </source>
</reference>
<dbReference type="Proteomes" id="UP000008561">
    <property type="component" value="Chromosome"/>
</dbReference>
<dbReference type="eggNOG" id="COG2226">
    <property type="taxonomic scope" value="Bacteria"/>
</dbReference>
<dbReference type="HOGENOM" id="CLU_098966_0_0_7"/>
<keyword evidence="3" id="KW-0949">S-adenosyl-L-methionine</keyword>
<sequence length="217" mass="24276">MKNTGKNQWYDGYLYGWFFDPVETANRQMILDFVPEGSTVLDVGCGTGRLALELAAKCRHVTGVDLSRRMLAYCERQKNKRGVKNLDFAFGDSTRLAQDLDRSYDVAVTSLALHEMGPDERHATVRAMAAVADRLVISDHTVPQPATLPGFVIHLMEWSLGGRDIFPLYREYVVSGGILGALERCGLSPDRQRMDRHGIRHVVTASTRTDVLRDPLP</sequence>
<dbReference type="PANTHER" id="PTHR43464">
    <property type="entry name" value="METHYLTRANSFERASE"/>
    <property type="match status" value="1"/>
</dbReference>
<dbReference type="PANTHER" id="PTHR43464:SF19">
    <property type="entry name" value="UBIQUINONE BIOSYNTHESIS O-METHYLTRANSFERASE, MITOCHONDRIAL"/>
    <property type="match status" value="1"/>
</dbReference>
<dbReference type="KEGG" id="dol:Dole_2579"/>
<dbReference type="Gene3D" id="3.40.50.150">
    <property type="entry name" value="Vaccinia Virus protein VP39"/>
    <property type="match status" value="1"/>
</dbReference>
<dbReference type="AlphaFoldDB" id="A8ZWQ1"/>
<feature type="domain" description="Methyltransferase" evidence="4">
    <location>
        <begin position="40"/>
        <end position="131"/>
    </location>
</feature>
<dbReference type="Pfam" id="PF13649">
    <property type="entry name" value="Methyltransf_25"/>
    <property type="match status" value="1"/>
</dbReference>
<evidence type="ECO:0000313" key="5">
    <source>
        <dbReference type="EMBL" id="ABW68382.1"/>
    </source>
</evidence>
<dbReference type="EMBL" id="CP000859">
    <property type="protein sequence ID" value="ABW68382.1"/>
    <property type="molecule type" value="Genomic_DNA"/>
</dbReference>
<dbReference type="SUPFAM" id="SSF53335">
    <property type="entry name" value="S-adenosyl-L-methionine-dependent methyltransferases"/>
    <property type="match status" value="1"/>
</dbReference>
<organism evidence="5 6">
    <name type="scientific">Desulfosudis oleivorans (strain DSM 6200 / JCM 39069 / Hxd3)</name>
    <name type="common">Desulfococcus oleovorans</name>
    <dbReference type="NCBI Taxonomy" id="96561"/>
    <lineage>
        <taxon>Bacteria</taxon>
        <taxon>Pseudomonadati</taxon>
        <taxon>Thermodesulfobacteriota</taxon>
        <taxon>Desulfobacteria</taxon>
        <taxon>Desulfobacterales</taxon>
        <taxon>Desulfosudaceae</taxon>
        <taxon>Desulfosudis</taxon>
    </lineage>
</organism>
<evidence type="ECO:0000313" key="6">
    <source>
        <dbReference type="Proteomes" id="UP000008561"/>
    </source>
</evidence>
<accession>A8ZWQ1</accession>
<protein>
    <submittedName>
        <fullName evidence="5">Methyltransferase type 11</fullName>
    </submittedName>
</protein>
<dbReference type="GO" id="GO:0032259">
    <property type="term" value="P:methylation"/>
    <property type="evidence" value="ECO:0007669"/>
    <property type="project" value="UniProtKB-KW"/>
</dbReference>
<evidence type="ECO:0000259" key="4">
    <source>
        <dbReference type="Pfam" id="PF13649"/>
    </source>
</evidence>
<dbReference type="GO" id="GO:0008168">
    <property type="term" value="F:methyltransferase activity"/>
    <property type="evidence" value="ECO:0007669"/>
    <property type="project" value="UniProtKB-KW"/>
</dbReference>
<dbReference type="STRING" id="96561.Dole_2579"/>
<evidence type="ECO:0000256" key="3">
    <source>
        <dbReference type="ARBA" id="ARBA00022691"/>
    </source>
</evidence>
<dbReference type="InterPro" id="IPR029063">
    <property type="entry name" value="SAM-dependent_MTases_sf"/>
</dbReference>
<evidence type="ECO:0000256" key="1">
    <source>
        <dbReference type="ARBA" id="ARBA00022603"/>
    </source>
</evidence>
<dbReference type="InterPro" id="IPR041698">
    <property type="entry name" value="Methyltransf_25"/>
</dbReference>
<name>A8ZWQ1_DESOH</name>